<proteinExistence type="predicted"/>
<dbReference type="RefSeq" id="WP_008992911.1">
    <property type="nucleotide sequence ID" value="NZ_AMSG01000048.1"/>
</dbReference>
<dbReference type="OrthoDB" id="1448802at2"/>
<reference evidence="1 2" key="1">
    <citation type="journal article" date="2012" name="J. Bacteriol.">
        <title>Genome Sequence of Galbibacter marinum Type Strain ck-I2-15.</title>
        <authorList>
            <person name="Lai Q."/>
            <person name="Li C."/>
            <person name="Shao Z."/>
        </authorList>
    </citation>
    <scope>NUCLEOTIDE SEQUENCE [LARGE SCALE GENOMIC DNA]</scope>
    <source>
        <strain evidence="2">ck-I2-15</strain>
    </source>
</reference>
<dbReference type="EMBL" id="AMSG01000048">
    <property type="protein sequence ID" value="EKF53857.1"/>
    <property type="molecule type" value="Genomic_DNA"/>
</dbReference>
<evidence type="ECO:0000313" key="2">
    <source>
        <dbReference type="Proteomes" id="UP000007364"/>
    </source>
</evidence>
<gene>
    <name evidence="1" type="ORF">I215_15447</name>
</gene>
<comment type="caution">
    <text evidence="1">The sequence shown here is derived from an EMBL/GenBank/DDBJ whole genome shotgun (WGS) entry which is preliminary data.</text>
</comment>
<name>K2QGP6_9FLAO</name>
<dbReference type="Proteomes" id="UP000007364">
    <property type="component" value="Unassembled WGS sequence"/>
</dbReference>
<dbReference type="eggNOG" id="ENOG5033C8Y">
    <property type="taxonomic scope" value="Bacteria"/>
</dbReference>
<sequence length="76" mass="8767">MAKQNFNALINRAKSSNQQKIIQKVSPVKSTKDKEVQFSFYLSKKLLKEIKLKALNENESIKNLINKALEQYLNAN</sequence>
<dbReference type="SUPFAM" id="SSF47598">
    <property type="entry name" value="Ribbon-helix-helix"/>
    <property type="match status" value="1"/>
</dbReference>
<dbReference type="GO" id="GO:0006355">
    <property type="term" value="P:regulation of DNA-templated transcription"/>
    <property type="evidence" value="ECO:0007669"/>
    <property type="project" value="InterPro"/>
</dbReference>
<dbReference type="InterPro" id="IPR010985">
    <property type="entry name" value="Ribbon_hlx_hlx"/>
</dbReference>
<protein>
    <submittedName>
        <fullName evidence="1">Ribbon-helix-helix fold protein</fullName>
    </submittedName>
</protein>
<keyword evidence="2" id="KW-1185">Reference proteome</keyword>
<evidence type="ECO:0000313" key="1">
    <source>
        <dbReference type="EMBL" id="EKF53857.1"/>
    </source>
</evidence>
<dbReference type="STRING" id="555500.I215_15447"/>
<dbReference type="InterPro" id="IPR013321">
    <property type="entry name" value="Arc_rbn_hlx_hlx"/>
</dbReference>
<dbReference type="AlphaFoldDB" id="K2QGP6"/>
<accession>K2QGP6</accession>
<dbReference type="Gene3D" id="1.10.1220.10">
    <property type="entry name" value="Met repressor-like"/>
    <property type="match status" value="1"/>
</dbReference>
<organism evidence="1 2">
    <name type="scientific">Galbibacter marinus</name>
    <dbReference type="NCBI Taxonomy" id="555500"/>
    <lineage>
        <taxon>Bacteria</taxon>
        <taxon>Pseudomonadati</taxon>
        <taxon>Bacteroidota</taxon>
        <taxon>Flavobacteriia</taxon>
        <taxon>Flavobacteriales</taxon>
        <taxon>Flavobacteriaceae</taxon>
        <taxon>Galbibacter</taxon>
    </lineage>
</organism>